<feature type="transmembrane region" description="Helical" evidence="1">
    <location>
        <begin position="12"/>
        <end position="35"/>
    </location>
</feature>
<dbReference type="EMBL" id="CABR01000124">
    <property type="protein sequence ID" value="CBI11137.1"/>
    <property type="molecule type" value="Genomic_DNA"/>
</dbReference>
<protein>
    <recommendedName>
        <fullName evidence="2">Inner membrane protein YgaP-like transmembrane domain-containing protein</fullName>
    </recommendedName>
</protein>
<evidence type="ECO:0000313" key="3">
    <source>
        <dbReference type="EMBL" id="CBI11137.1"/>
    </source>
</evidence>
<keyword evidence="1" id="KW-0812">Transmembrane</keyword>
<feature type="domain" description="Inner membrane protein YgaP-like transmembrane" evidence="2">
    <location>
        <begin position="1"/>
        <end position="61"/>
    </location>
</feature>
<dbReference type="Pfam" id="PF11127">
    <property type="entry name" value="YgaP-like_TM"/>
    <property type="match status" value="1"/>
</dbReference>
<gene>
    <name evidence="3" type="ORF">CARN7_1949</name>
</gene>
<accession>E6QV64</accession>
<keyword evidence="1" id="KW-0472">Membrane</keyword>
<sequence>MVCNVGGADRAIRIIIGIVLIALAATHTVGVWGYIGVVPLLTGAMGWCPAYLPFGIKTCKTGKPTKTE</sequence>
<evidence type="ECO:0000256" key="1">
    <source>
        <dbReference type="SAM" id="Phobius"/>
    </source>
</evidence>
<dbReference type="AlphaFoldDB" id="E6QV64"/>
<name>E6QV64_9ZZZZ</name>
<keyword evidence="1" id="KW-1133">Transmembrane helix</keyword>
<dbReference type="InterPro" id="IPR021309">
    <property type="entry name" value="YgaP-like_TM"/>
</dbReference>
<reference evidence="3" key="1">
    <citation type="submission" date="2009-10" db="EMBL/GenBank/DDBJ databases">
        <title>Diversity of trophic interactions inside an arsenic-rich microbial ecosystem.</title>
        <authorList>
            <person name="Bertin P.N."/>
            <person name="Heinrich-Salmeron A."/>
            <person name="Pelletier E."/>
            <person name="Goulhen-Chollet F."/>
            <person name="Arsene-Ploetze F."/>
            <person name="Gallien S."/>
            <person name="Calteau A."/>
            <person name="Vallenet D."/>
            <person name="Casiot C."/>
            <person name="Chane-Woon-Ming B."/>
            <person name="Giloteaux L."/>
            <person name="Barakat M."/>
            <person name="Bonnefoy V."/>
            <person name="Bruneel O."/>
            <person name="Chandler M."/>
            <person name="Cleiss J."/>
            <person name="Duran R."/>
            <person name="Elbaz-Poulichet F."/>
            <person name="Fonknechten N."/>
            <person name="Lauga B."/>
            <person name="Mornico D."/>
            <person name="Ortet P."/>
            <person name="Schaeffer C."/>
            <person name="Siguier P."/>
            <person name="Alexander Thil Smith A."/>
            <person name="Van Dorsselaer A."/>
            <person name="Weissenbach J."/>
            <person name="Medigue C."/>
            <person name="Le Paslier D."/>
        </authorList>
    </citation>
    <scope>NUCLEOTIDE SEQUENCE</scope>
</reference>
<organism evidence="3">
    <name type="scientific">mine drainage metagenome</name>
    <dbReference type="NCBI Taxonomy" id="410659"/>
    <lineage>
        <taxon>unclassified sequences</taxon>
        <taxon>metagenomes</taxon>
        <taxon>ecological metagenomes</taxon>
    </lineage>
</organism>
<evidence type="ECO:0000259" key="2">
    <source>
        <dbReference type="Pfam" id="PF11127"/>
    </source>
</evidence>
<proteinExistence type="predicted"/>
<comment type="caution">
    <text evidence="3">The sequence shown here is derived from an EMBL/GenBank/DDBJ whole genome shotgun (WGS) entry which is preliminary data.</text>
</comment>